<evidence type="ECO:0000313" key="2">
    <source>
        <dbReference type="EMBL" id="MDR6336497.1"/>
    </source>
</evidence>
<dbReference type="GeneID" id="95766193"/>
<accession>A0A9W6FQ58</accession>
<keyword evidence="4" id="KW-1185">Reference proteome</keyword>
<dbReference type="AlphaFoldDB" id="A0A9W6FQ58"/>
<sequence length="83" mass="9187">MTNLAHLHAEPHVILEAGTVARSKDPRDIGRRRYFLHLCEGGTRSCVWSGDDQTAALDALSRWRQDGLLGFDRTAPSASEVRA</sequence>
<reference evidence="2 4" key="2">
    <citation type="submission" date="2023-07" db="EMBL/GenBank/DDBJ databases">
        <title>Genomic Encyclopedia of Type Strains, Phase IV (KMG-IV): sequencing the most valuable type-strain genomes for metagenomic binning, comparative biology and taxonomic classification.</title>
        <authorList>
            <person name="Goeker M."/>
        </authorList>
    </citation>
    <scope>NUCLEOTIDE SEQUENCE [LARGE SCALE GENOMIC DNA]</scope>
    <source>
        <strain evidence="2 4">DSM 338</strain>
    </source>
</reference>
<evidence type="ECO:0000313" key="3">
    <source>
        <dbReference type="Proteomes" id="UP001144397"/>
    </source>
</evidence>
<dbReference type="Proteomes" id="UP001144397">
    <property type="component" value="Unassembled WGS sequence"/>
</dbReference>
<protein>
    <submittedName>
        <fullName evidence="1">Uncharacterized protein</fullName>
    </submittedName>
</protein>
<name>A0A9W6FQ58_XANFL</name>
<evidence type="ECO:0000313" key="4">
    <source>
        <dbReference type="Proteomes" id="UP001245370"/>
    </source>
</evidence>
<proteinExistence type="predicted"/>
<gene>
    <name evidence="2" type="ORF">GGQ86_004998</name>
    <name evidence="1" type="ORF">XFLAVUS301_54170</name>
</gene>
<evidence type="ECO:0000313" key="1">
    <source>
        <dbReference type="EMBL" id="GLI25743.1"/>
    </source>
</evidence>
<dbReference type="EMBL" id="JAVDPY010000012">
    <property type="protein sequence ID" value="MDR6336497.1"/>
    <property type="molecule type" value="Genomic_DNA"/>
</dbReference>
<dbReference type="Proteomes" id="UP001245370">
    <property type="component" value="Unassembled WGS sequence"/>
</dbReference>
<dbReference type="RefSeq" id="WP_281810205.1">
    <property type="nucleotide sequence ID" value="NZ_BSDO01000030.1"/>
</dbReference>
<dbReference type="EMBL" id="BSDO01000030">
    <property type="protein sequence ID" value="GLI25743.1"/>
    <property type="molecule type" value="Genomic_DNA"/>
</dbReference>
<organism evidence="1 3">
    <name type="scientific">Xanthobacter flavus</name>
    <dbReference type="NCBI Taxonomy" id="281"/>
    <lineage>
        <taxon>Bacteria</taxon>
        <taxon>Pseudomonadati</taxon>
        <taxon>Pseudomonadota</taxon>
        <taxon>Alphaproteobacteria</taxon>
        <taxon>Hyphomicrobiales</taxon>
        <taxon>Xanthobacteraceae</taxon>
        <taxon>Xanthobacter</taxon>
    </lineage>
</organism>
<reference evidence="1" key="1">
    <citation type="submission" date="2022-12" db="EMBL/GenBank/DDBJ databases">
        <title>Reference genome sequencing for broad-spectrum identification of bacterial and archaeal isolates by mass spectrometry.</title>
        <authorList>
            <person name="Sekiguchi Y."/>
            <person name="Tourlousse D.M."/>
        </authorList>
    </citation>
    <scope>NUCLEOTIDE SEQUENCE</scope>
    <source>
        <strain evidence="1">301</strain>
    </source>
</reference>
<comment type="caution">
    <text evidence="1">The sequence shown here is derived from an EMBL/GenBank/DDBJ whole genome shotgun (WGS) entry which is preliminary data.</text>
</comment>